<sequence length="612" mass="67468">MAGGSSPGFSPTEAELLLFEIVPSFSPHHPAFETTKSLYLYVHHNWKLGALITTARELFEFVNSSYWDDDLRLSLSKQVGGPVLAQRFERHLRRDVNYVGISLTNKTYFPQGVPQPSFYFPNRGRSQHHLDAPPTHPLPPPKTRQPQLGIRSGAAPTEEERAVGRGVSSIASASGTRITQLTGDPNTTEDDSISLSGNHDGGNLKRPSSAAVDTMDGTKTAVSSPQPPPPRKRRKLFEEDDVHIFDPDQNNGDDALPTGQQVHKAPFKQTGSDLNKSGDTSKRRLSPALLVPSRSNGSTVATGVAIDSRQTAKICNMVRSIDQPSQTLNVSTMQKFTGKASLASAVPEDDDEVPVEESQFEGIATEPDPLTKRRLKPTSVSQSFSTLKSVSRGVEPQDLRARHLVTIARVARRWRIRAGDWNNETRINIQHCVDLEEEEGEEKDKEDQNEEEDESLFSVNNSMAAEINTKLRLQSDTVPEVSASFRFGLRNNWGRHTWRAGTTSLTMLQILHSCFSLLATRGVSQWKNRQGEVDFKIVLQERKTKALLSGSEKICNGEHLLSVWSGKGKGAPQGYKNECVVCTEIHSAGEDNGTVKEVVVLLAKARVQQSTP</sequence>
<dbReference type="EMBL" id="KQ965847">
    <property type="protein sequence ID" value="KXS09859.1"/>
    <property type="molecule type" value="Genomic_DNA"/>
</dbReference>
<feature type="region of interest" description="Disordered" evidence="1">
    <location>
        <begin position="433"/>
        <end position="456"/>
    </location>
</feature>
<evidence type="ECO:0000313" key="2">
    <source>
        <dbReference type="EMBL" id="KXS09859.1"/>
    </source>
</evidence>
<feature type="compositionally biased region" description="Polar residues" evidence="1">
    <location>
        <begin position="169"/>
        <end position="186"/>
    </location>
</feature>
<feature type="compositionally biased region" description="Pro residues" evidence="1">
    <location>
        <begin position="134"/>
        <end position="143"/>
    </location>
</feature>
<feature type="compositionally biased region" description="Polar residues" evidence="1">
    <location>
        <begin position="269"/>
        <end position="278"/>
    </location>
</feature>
<protein>
    <submittedName>
        <fullName evidence="2">Uncharacterized protein</fullName>
    </submittedName>
</protein>
<organism evidence="2 3">
    <name type="scientific">Gonapodya prolifera (strain JEL478)</name>
    <name type="common">Monoblepharis prolifera</name>
    <dbReference type="NCBI Taxonomy" id="1344416"/>
    <lineage>
        <taxon>Eukaryota</taxon>
        <taxon>Fungi</taxon>
        <taxon>Fungi incertae sedis</taxon>
        <taxon>Chytridiomycota</taxon>
        <taxon>Chytridiomycota incertae sedis</taxon>
        <taxon>Monoblepharidomycetes</taxon>
        <taxon>Monoblepharidales</taxon>
        <taxon>Gonapodyaceae</taxon>
        <taxon>Gonapodya</taxon>
    </lineage>
</organism>
<reference evidence="2 3" key="1">
    <citation type="journal article" date="2015" name="Genome Biol. Evol.">
        <title>Phylogenomic analyses indicate that early fungi evolved digesting cell walls of algal ancestors of land plants.</title>
        <authorList>
            <person name="Chang Y."/>
            <person name="Wang S."/>
            <person name="Sekimoto S."/>
            <person name="Aerts A.L."/>
            <person name="Choi C."/>
            <person name="Clum A."/>
            <person name="LaButti K.M."/>
            <person name="Lindquist E.A."/>
            <person name="Yee Ngan C."/>
            <person name="Ohm R.A."/>
            <person name="Salamov A.A."/>
            <person name="Grigoriev I.V."/>
            <person name="Spatafora J.W."/>
            <person name="Berbee M.L."/>
        </authorList>
    </citation>
    <scope>NUCLEOTIDE SEQUENCE [LARGE SCALE GENOMIC DNA]</scope>
    <source>
        <strain evidence="2 3">JEL478</strain>
    </source>
</reference>
<gene>
    <name evidence="2" type="ORF">M427DRAFT_160117</name>
</gene>
<evidence type="ECO:0000313" key="3">
    <source>
        <dbReference type="Proteomes" id="UP000070544"/>
    </source>
</evidence>
<dbReference type="AlphaFoldDB" id="A0A138ZZC5"/>
<proteinExistence type="predicted"/>
<dbReference type="Proteomes" id="UP000070544">
    <property type="component" value="Unassembled WGS sequence"/>
</dbReference>
<keyword evidence="3" id="KW-1185">Reference proteome</keyword>
<accession>A0A138ZZC5</accession>
<name>A0A138ZZC5_GONPJ</name>
<feature type="region of interest" description="Disordered" evidence="1">
    <location>
        <begin position="114"/>
        <end position="285"/>
    </location>
</feature>
<evidence type="ECO:0000256" key="1">
    <source>
        <dbReference type="SAM" id="MobiDB-lite"/>
    </source>
</evidence>